<feature type="transmembrane region" description="Helical" evidence="7">
    <location>
        <begin position="385"/>
        <end position="413"/>
    </location>
</feature>
<dbReference type="GO" id="GO:0005634">
    <property type="term" value="C:nucleus"/>
    <property type="evidence" value="ECO:0000318"/>
    <property type="project" value="GO_Central"/>
</dbReference>
<gene>
    <name evidence="8" type="primary">TRDMT1</name>
</gene>
<proteinExistence type="inferred from homology"/>
<dbReference type="Proteomes" id="UP000000539">
    <property type="component" value="Chromosome 2"/>
</dbReference>
<dbReference type="AlphaFoldDB" id="A0A8V0XGQ3"/>
<keyword evidence="1 4" id="KW-0489">Methyltransferase</keyword>
<accession>A0A8V0XGQ3</accession>
<dbReference type="OrthoDB" id="414133at2759"/>
<dbReference type="Pfam" id="PF00145">
    <property type="entry name" value="DNA_methylase"/>
    <property type="match status" value="1"/>
</dbReference>
<dbReference type="GO" id="GO:0005737">
    <property type="term" value="C:cytoplasm"/>
    <property type="evidence" value="ECO:0007669"/>
    <property type="project" value="Ensembl"/>
</dbReference>
<keyword evidence="7" id="KW-0812">Transmembrane</keyword>
<dbReference type="PANTHER" id="PTHR46098">
    <property type="entry name" value="TRNA (CYTOSINE(38)-C(5))-METHYLTRANSFERASE"/>
    <property type="match status" value="1"/>
</dbReference>
<dbReference type="SUPFAM" id="SSF53335">
    <property type="entry name" value="S-adenosyl-L-methionine-dependent methyltransferases"/>
    <property type="match status" value="1"/>
</dbReference>
<evidence type="ECO:0000256" key="3">
    <source>
        <dbReference type="ARBA" id="ARBA00022691"/>
    </source>
</evidence>
<dbReference type="OMA" id="HYAFKYA"/>
<evidence type="ECO:0000256" key="2">
    <source>
        <dbReference type="ARBA" id="ARBA00022679"/>
    </source>
</evidence>
<dbReference type="CTD" id="1787"/>
<keyword evidence="2 4" id="KW-0808">Transferase</keyword>
<reference evidence="8" key="3">
    <citation type="submission" date="2025-09" db="UniProtKB">
        <authorList>
            <consortium name="Ensembl"/>
        </authorList>
    </citation>
    <scope>IDENTIFICATION</scope>
    <source>
        <strain evidence="8">broiler</strain>
    </source>
</reference>
<dbReference type="InterPro" id="IPR029063">
    <property type="entry name" value="SAM-dependent_MTases_sf"/>
</dbReference>
<evidence type="ECO:0000313" key="9">
    <source>
        <dbReference type="Proteomes" id="UP000000539"/>
    </source>
</evidence>
<dbReference type="RefSeq" id="XP_040536829.1">
    <property type="nucleotide sequence ID" value="XM_040680895.2"/>
</dbReference>
<dbReference type="GeneTree" id="ENSGT00390000016416"/>
<name>A0A8V0XGQ3_CHICK</name>
<dbReference type="GO" id="GO:0016428">
    <property type="term" value="F:tRNA (cytidine-5-)-methyltransferase activity"/>
    <property type="evidence" value="ECO:0007669"/>
    <property type="project" value="Ensembl"/>
</dbReference>
<sequence>MAALRVLELYSGIGGMHQALKESCICAEVVAAVDVNTLANEVYKHNFPSTPLWAKTIEGITLKEFDRLSFDMILMSPPCQPFTRIGLQGDVSDPRTKSFLYILDILPRLQKCPKYLLLENVKGFESSSARNELLRTLETCGFKYQEFLLSPTCLGIPNSRLRYFLIAKLHQEPFFFHVPGQILTRLPDQNLEELSKDKVVDKTGSSFPSGEKSLDSNTSPDCSSKKGPLPKGAFLFKLETAEQMVRKHRQDNDPSIQMLEDFLEEENEEMSQYFLAPKSLVRYAFLLDIVKPTCRRSTCFTKGYGHYVEGTGSVLQTAVDVELESVFKHIENLTEEEKLMKLSTLKLRYFTPREIANLHGFPPEFGMCSQSTHFYFILQLCQCSFLLGVMCAFYFASFFLTILTIQHFCLVFTNWLTFL</sequence>
<dbReference type="SMR" id="A0A8V0XGQ3"/>
<keyword evidence="7" id="KW-1133">Transmembrane helix</keyword>
<dbReference type="GO" id="GO:0030488">
    <property type="term" value="P:tRNA methylation"/>
    <property type="evidence" value="ECO:0007669"/>
    <property type="project" value="Ensembl"/>
</dbReference>
<dbReference type="PANTHER" id="PTHR46098:SF1">
    <property type="entry name" value="TRNA (CYTOSINE(38)-C(5))-METHYLTRANSFERASE"/>
    <property type="match status" value="1"/>
</dbReference>
<evidence type="ECO:0000256" key="6">
    <source>
        <dbReference type="SAM" id="MobiDB-lite"/>
    </source>
</evidence>
<comment type="similarity">
    <text evidence="4 5">Belongs to the class I-like SAM-binding methyltransferase superfamily. C5-methyltransferase family.</text>
</comment>
<evidence type="ECO:0000313" key="8">
    <source>
        <dbReference type="Ensembl" id="ENSGALP00010005888.1"/>
    </source>
</evidence>
<dbReference type="NCBIfam" id="TIGR00675">
    <property type="entry name" value="dcm"/>
    <property type="match status" value="1"/>
</dbReference>
<dbReference type="InterPro" id="IPR050750">
    <property type="entry name" value="C5-MTase"/>
</dbReference>
<dbReference type="GO" id="GO:0036416">
    <property type="term" value="P:tRNA stabilization"/>
    <property type="evidence" value="ECO:0007669"/>
    <property type="project" value="Ensembl"/>
</dbReference>
<reference evidence="8" key="1">
    <citation type="submission" date="2020-11" db="EMBL/GenBank/DDBJ databases">
        <title>Gallus gallus (Chicken) genome, bGalGal1, GRCg7b, maternal haplotype autosomes + Z &amp; W.</title>
        <authorList>
            <person name="Warren W."/>
            <person name="Formenti G."/>
            <person name="Fedrigo O."/>
            <person name="Haase B."/>
            <person name="Mountcastle J."/>
            <person name="Balacco J."/>
            <person name="Tracey A."/>
            <person name="Schneider V."/>
            <person name="Okimoto R."/>
            <person name="Cheng H."/>
            <person name="Hawken R."/>
            <person name="Howe K."/>
            <person name="Jarvis E.D."/>
        </authorList>
    </citation>
    <scope>NUCLEOTIDE SEQUENCE [LARGE SCALE GENOMIC DNA]</scope>
    <source>
        <strain evidence="8">Broiler</strain>
    </source>
</reference>
<dbReference type="Ensembl" id="ENSGALT00010010081.1">
    <property type="protein sequence ID" value="ENSGALP00010005888.1"/>
    <property type="gene ID" value="ENSGALG00010004323.1"/>
</dbReference>
<evidence type="ECO:0000256" key="7">
    <source>
        <dbReference type="SAM" id="Phobius"/>
    </source>
</evidence>
<dbReference type="PROSITE" id="PS51679">
    <property type="entry name" value="SAM_MT_C5"/>
    <property type="match status" value="1"/>
</dbReference>
<feature type="region of interest" description="Disordered" evidence="6">
    <location>
        <begin position="201"/>
        <end position="228"/>
    </location>
</feature>
<dbReference type="Gene3D" id="3.40.50.150">
    <property type="entry name" value="Vaccinia Virus protein VP39"/>
    <property type="match status" value="1"/>
</dbReference>
<dbReference type="Gene3D" id="3.90.120.10">
    <property type="entry name" value="DNA Methylase, subunit A, domain 2"/>
    <property type="match status" value="1"/>
</dbReference>
<dbReference type="FunCoup" id="A0A8V0XGQ3">
    <property type="interactions" value="1047"/>
</dbReference>
<dbReference type="FunFam" id="3.40.50.150:FF:000285">
    <property type="entry name" value="tRNA (cytosine(38)-C(5))-methyltransferase"/>
    <property type="match status" value="1"/>
</dbReference>
<keyword evidence="9" id="KW-1185">Reference proteome</keyword>
<keyword evidence="3 4" id="KW-0949">S-adenosyl-L-methionine</keyword>
<evidence type="ECO:0000256" key="4">
    <source>
        <dbReference type="PROSITE-ProRule" id="PRU01016"/>
    </source>
</evidence>
<organism evidence="8 9">
    <name type="scientific">Gallus gallus</name>
    <name type="common">Chicken</name>
    <dbReference type="NCBI Taxonomy" id="9031"/>
    <lineage>
        <taxon>Eukaryota</taxon>
        <taxon>Metazoa</taxon>
        <taxon>Chordata</taxon>
        <taxon>Craniata</taxon>
        <taxon>Vertebrata</taxon>
        <taxon>Euteleostomi</taxon>
        <taxon>Archelosauria</taxon>
        <taxon>Archosauria</taxon>
        <taxon>Dinosauria</taxon>
        <taxon>Saurischia</taxon>
        <taxon>Theropoda</taxon>
        <taxon>Coelurosauria</taxon>
        <taxon>Aves</taxon>
        <taxon>Neognathae</taxon>
        <taxon>Galloanserae</taxon>
        <taxon>Galliformes</taxon>
        <taxon>Phasianidae</taxon>
        <taxon>Phasianinae</taxon>
        <taxon>Gallus</taxon>
    </lineage>
</organism>
<evidence type="ECO:0000256" key="1">
    <source>
        <dbReference type="ARBA" id="ARBA00022603"/>
    </source>
</evidence>
<reference evidence="8" key="2">
    <citation type="submission" date="2025-08" db="UniProtKB">
        <authorList>
            <consortium name="Ensembl"/>
        </authorList>
    </citation>
    <scope>IDENTIFICATION</scope>
    <source>
        <strain evidence="8">broiler</strain>
    </source>
</reference>
<dbReference type="InterPro" id="IPR001525">
    <property type="entry name" value="C5_MeTfrase"/>
</dbReference>
<dbReference type="PRINTS" id="PR00105">
    <property type="entry name" value="C5METTRFRASE"/>
</dbReference>
<keyword evidence="7" id="KW-0472">Membrane</keyword>
<feature type="active site" evidence="4">
    <location>
        <position position="79"/>
    </location>
</feature>
<dbReference type="GeneID" id="420520"/>
<protein>
    <submittedName>
        <fullName evidence="8">tRNA aspartic acid methyltransferase 1</fullName>
    </submittedName>
</protein>
<evidence type="ECO:0000256" key="5">
    <source>
        <dbReference type="RuleBase" id="RU000416"/>
    </source>
</evidence>